<name>F3ZU16_9BACE</name>
<keyword evidence="3" id="KW-1185">Reference proteome</keyword>
<dbReference type="GO" id="GO:0016747">
    <property type="term" value="F:acyltransferase activity, transferring groups other than amino-acyl groups"/>
    <property type="evidence" value="ECO:0007669"/>
    <property type="project" value="InterPro"/>
</dbReference>
<dbReference type="eggNOG" id="COG1670">
    <property type="taxonomic scope" value="Bacteria"/>
</dbReference>
<protein>
    <submittedName>
        <fullName evidence="2">GCN5-related N-acetyltransferase</fullName>
    </submittedName>
</protein>
<evidence type="ECO:0000313" key="2">
    <source>
        <dbReference type="EMBL" id="EGJ71117.1"/>
    </source>
</evidence>
<dbReference type="SUPFAM" id="SSF55729">
    <property type="entry name" value="Acyl-CoA N-acyltransferases (Nat)"/>
    <property type="match status" value="1"/>
</dbReference>
<reference evidence="2 3" key="1">
    <citation type="journal article" date="2011" name="Stand. Genomic Sci.">
        <title>Non-contiguous finished genome sequence of Bacteroides coprosuis type strain (PC139).</title>
        <authorList>
            <person name="Land M."/>
            <person name="Held B."/>
            <person name="Gronow S."/>
            <person name="Abt B."/>
            <person name="Lucas S."/>
            <person name="Del Rio T.G."/>
            <person name="Nolan M."/>
            <person name="Tice H."/>
            <person name="Cheng J.F."/>
            <person name="Pitluck S."/>
            <person name="Liolios K."/>
            <person name="Pagani I."/>
            <person name="Ivanova N."/>
            <person name="Mavromatis K."/>
            <person name="Mikhailova N."/>
            <person name="Pati A."/>
            <person name="Tapia R."/>
            <person name="Han C."/>
            <person name="Goodwin L."/>
            <person name="Chen A."/>
            <person name="Palaniappan K."/>
            <person name="Hauser L."/>
            <person name="Brambilla E.M."/>
            <person name="Rohde M."/>
            <person name="Goker M."/>
            <person name="Detter J.C."/>
            <person name="Woyke T."/>
            <person name="Bristow J."/>
            <person name="Eisen J.A."/>
            <person name="Markowitz V."/>
            <person name="Hugenholtz P."/>
            <person name="Kyrpides N.C."/>
            <person name="Klenk H.P."/>
            <person name="Lapidus A."/>
        </authorList>
    </citation>
    <scope>NUCLEOTIDE SEQUENCE [LARGE SCALE GENOMIC DNA]</scope>
    <source>
        <strain evidence="2 3">DSM 18011</strain>
    </source>
</reference>
<dbReference type="PROSITE" id="PS51186">
    <property type="entry name" value="GNAT"/>
    <property type="match status" value="1"/>
</dbReference>
<evidence type="ECO:0000259" key="1">
    <source>
        <dbReference type="PROSITE" id="PS51186"/>
    </source>
</evidence>
<evidence type="ECO:0000313" key="3">
    <source>
        <dbReference type="Proteomes" id="UP000018439"/>
    </source>
</evidence>
<dbReference type="CDD" id="cd04301">
    <property type="entry name" value="NAT_SF"/>
    <property type="match status" value="1"/>
</dbReference>
<accession>F3ZU16</accession>
<dbReference type="PANTHER" id="PTHR43415">
    <property type="entry name" value="SPERMIDINE N(1)-ACETYLTRANSFERASE"/>
    <property type="match status" value="1"/>
</dbReference>
<dbReference type="InterPro" id="IPR000182">
    <property type="entry name" value="GNAT_dom"/>
</dbReference>
<dbReference type="Gene3D" id="3.40.630.30">
    <property type="match status" value="1"/>
</dbReference>
<organism evidence="2 3">
    <name type="scientific">Bacteroides coprosuis DSM 18011</name>
    <dbReference type="NCBI Taxonomy" id="679937"/>
    <lineage>
        <taxon>Bacteria</taxon>
        <taxon>Pseudomonadati</taxon>
        <taxon>Bacteroidota</taxon>
        <taxon>Bacteroidia</taxon>
        <taxon>Bacteroidales</taxon>
        <taxon>Bacteroidaceae</taxon>
        <taxon>Bacteroides</taxon>
    </lineage>
</organism>
<feature type="domain" description="N-acetyltransferase" evidence="1">
    <location>
        <begin position="12"/>
        <end position="173"/>
    </location>
</feature>
<dbReference type="Proteomes" id="UP000018439">
    <property type="component" value="Chromosome"/>
</dbReference>
<dbReference type="OrthoDB" id="893030at2"/>
<proteinExistence type="predicted"/>
<dbReference type="HOGENOM" id="CLU_013985_3_2_10"/>
<keyword evidence="2" id="KW-0808">Transferase</keyword>
<dbReference type="InterPro" id="IPR016181">
    <property type="entry name" value="Acyl_CoA_acyltransferase"/>
</dbReference>
<dbReference type="EMBL" id="CM001167">
    <property type="protein sequence ID" value="EGJ71117.1"/>
    <property type="molecule type" value="Genomic_DNA"/>
</dbReference>
<gene>
    <name evidence="2" type="ORF">Bcop_0906</name>
</gene>
<dbReference type="AlphaFoldDB" id="F3ZU16"/>
<dbReference type="PANTHER" id="PTHR43415:SF3">
    <property type="entry name" value="GNAT-FAMILY ACETYLTRANSFERASE"/>
    <property type="match status" value="1"/>
</dbReference>
<dbReference type="STRING" id="679937.Bcop_0906"/>
<sequence>MQGNSLLESDQILLRPIEPEDLELLYRVENDGTVWTSCNTTMPYSKFFLKKYLESMQGDIFSDKQLRLVIEQKANYQPIGIIDLYDMVPLHQRAEIGIIILEEFRSLGYGKEAIFLLLEYAFSHLFLHQIYAYVAVSNTQSVHLFKSCGFEEVAQLKDWIFTQDGFEDVLLLQKVAKD</sequence>
<dbReference type="Pfam" id="PF13302">
    <property type="entry name" value="Acetyltransf_3"/>
    <property type="match status" value="1"/>
</dbReference>